<dbReference type="PANTHER" id="PTHR32385:SF15">
    <property type="entry name" value="INOSITOL PHOSPHOCERAMIDE MANNOSYLTRANSFERASE 1"/>
    <property type="match status" value="1"/>
</dbReference>
<accession>A0ABS5STQ8</accession>
<dbReference type="EMBL" id="JABBFR010000003">
    <property type="protein sequence ID" value="MBT0723485.1"/>
    <property type="molecule type" value="Genomic_DNA"/>
</dbReference>
<dbReference type="Gene3D" id="3.90.550.20">
    <property type="match status" value="1"/>
</dbReference>
<dbReference type="Pfam" id="PF05704">
    <property type="entry name" value="Caps_synth"/>
    <property type="match status" value="1"/>
</dbReference>
<evidence type="ECO:0000313" key="2">
    <source>
        <dbReference type="Proteomes" id="UP000790096"/>
    </source>
</evidence>
<dbReference type="RefSeq" id="WP_214236204.1">
    <property type="nucleotide sequence ID" value="NZ_JABBFR010000003.1"/>
</dbReference>
<dbReference type="InterPro" id="IPR008441">
    <property type="entry name" value="AfumC-like_glycosyl_Trfase"/>
</dbReference>
<dbReference type="SUPFAM" id="SSF53448">
    <property type="entry name" value="Nucleotide-diphospho-sugar transferases"/>
    <property type="match status" value="1"/>
</dbReference>
<gene>
    <name evidence="1" type="ORF">HH682_03300</name>
</gene>
<evidence type="ECO:0008006" key="3">
    <source>
        <dbReference type="Google" id="ProtNLM"/>
    </source>
</evidence>
<sequence length="302" mass="35326">MIKKKINIYFIRMRSDKRYIDPIFLEINQNSKKSDYVYPKKIWLYWDDDKYIPDIVKISIYRLKKFCADFEVVLLNSKTVYKYVNLTNFNASLPPAIKADFIRLSLLNDYGGVWMDASIILNENLDWIFSKINGQDAFVFFSDECTSDIKRPITENWFIISPLGSRFISDWLDEFKKCVFSSNPISYYNSIKFDKSLVQQLTRVDYLLCYISAIVVTNNSHYNILYSSSASSGHYFNYLHHFSGDYVAAELTLKNKSNLPFVKMVKLTSGSRSSVQKNIDKDLILDKSYIGDIIREYESSEK</sequence>
<evidence type="ECO:0000313" key="1">
    <source>
        <dbReference type="EMBL" id="MBT0723485.1"/>
    </source>
</evidence>
<name>A0ABS5STQ8_9GAMM</name>
<dbReference type="InterPro" id="IPR029044">
    <property type="entry name" value="Nucleotide-diphossugar_trans"/>
</dbReference>
<reference evidence="1 2" key="1">
    <citation type="submission" date="2020-04" db="EMBL/GenBank/DDBJ databases">
        <title>Genome sequencing of Rosenbergiella species.</title>
        <authorList>
            <person name="Alvarez-Perez S."/>
            <person name="Lievens B."/>
        </authorList>
    </citation>
    <scope>NUCLEOTIDE SEQUENCE [LARGE SCALE GENOMIC DNA]</scope>
    <source>
        <strain evidence="1 2">S61</strain>
    </source>
</reference>
<protein>
    <recommendedName>
        <fullName evidence="3">Capsular polysaccharide synthesis protein</fullName>
    </recommendedName>
</protein>
<dbReference type="PANTHER" id="PTHR32385">
    <property type="entry name" value="MANNOSYL PHOSPHORYLINOSITOL CERAMIDE SYNTHASE"/>
    <property type="match status" value="1"/>
</dbReference>
<organism evidence="1 2">
    <name type="scientific">Rosenbergiella gaditana</name>
    <dbReference type="NCBI Taxonomy" id="2726987"/>
    <lineage>
        <taxon>Bacteria</taxon>
        <taxon>Pseudomonadati</taxon>
        <taxon>Pseudomonadota</taxon>
        <taxon>Gammaproteobacteria</taxon>
        <taxon>Enterobacterales</taxon>
        <taxon>Erwiniaceae</taxon>
        <taxon>Rosenbergiella</taxon>
    </lineage>
</organism>
<dbReference type="InterPro" id="IPR051706">
    <property type="entry name" value="Glycosyltransferase_domain"/>
</dbReference>
<proteinExistence type="predicted"/>
<keyword evidence="2" id="KW-1185">Reference proteome</keyword>
<comment type="caution">
    <text evidence="1">The sequence shown here is derived from an EMBL/GenBank/DDBJ whole genome shotgun (WGS) entry which is preliminary data.</text>
</comment>
<dbReference type="Proteomes" id="UP000790096">
    <property type="component" value="Unassembled WGS sequence"/>
</dbReference>